<proteinExistence type="predicted"/>
<gene>
    <name evidence="2" type="ORF">L1F31_17405</name>
</gene>
<keyword evidence="3" id="KW-1185">Reference proteome</keyword>
<organism evidence="2 3">
    <name type="scientific">Brevibacterium spongiae</name>
    <dbReference type="NCBI Taxonomy" id="2909672"/>
    <lineage>
        <taxon>Bacteria</taxon>
        <taxon>Bacillati</taxon>
        <taxon>Actinomycetota</taxon>
        <taxon>Actinomycetes</taxon>
        <taxon>Micrococcales</taxon>
        <taxon>Brevibacteriaceae</taxon>
        <taxon>Brevibacterium</taxon>
    </lineage>
</organism>
<reference evidence="2" key="1">
    <citation type="submission" date="2022-03" db="EMBL/GenBank/DDBJ databases">
        <title>Brevibacterium spongiae sp. nov., isolated from marine sponge.</title>
        <authorList>
            <person name="Li Z."/>
            <person name="Zhang M."/>
        </authorList>
    </citation>
    <scope>NUCLEOTIDE SEQUENCE</scope>
    <source>
        <strain evidence="2">WHS-Z9</strain>
    </source>
</reference>
<sequence>MMLRKWKTRIVAGLFVCGALGFLLALLPGLSGLFWPLWLAGCASCILGLVLAFTLPSSATSDALPRA</sequence>
<evidence type="ECO:0000313" key="2">
    <source>
        <dbReference type="EMBL" id="UVI35868.1"/>
    </source>
</evidence>
<accession>A0ABY5SRR3</accession>
<name>A0ABY5SRR3_9MICO</name>
<keyword evidence="1" id="KW-0472">Membrane</keyword>
<dbReference type="Proteomes" id="UP001064879">
    <property type="component" value="Chromosome"/>
</dbReference>
<protein>
    <submittedName>
        <fullName evidence="2">Uncharacterized protein</fullName>
    </submittedName>
</protein>
<dbReference type="RefSeq" id="WP_265418485.1">
    <property type="nucleotide sequence ID" value="NZ_CP093443.1"/>
</dbReference>
<evidence type="ECO:0000313" key="3">
    <source>
        <dbReference type="Proteomes" id="UP001064879"/>
    </source>
</evidence>
<evidence type="ECO:0000256" key="1">
    <source>
        <dbReference type="SAM" id="Phobius"/>
    </source>
</evidence>
<feature type="transmembrane region" description="Helical" evidence="1">
    <location>
        <begin position="35"/>
        <end position="56"/>
    </location>
</feature>
<keyword evidence="1" id="KW-0812">Transmembrane</keyword>
<keyword evidence="1" id="KW-1133">Transmembrane helix</keyword>
<dbReference type="EMBL" id="CP093443">
    <property type="protein sequence ID" value="UVI35868.1"/>
    <property type="molecule type" value="Genomic_DNA"/>
</dbReference>